<comment type="caution">
    <text evidence="1">The sequence shown here is derived from an EMBL/GenBank/DDBJ whole genome shotgun (WGS) entry which is preliminary data.</text>
</comment>
<name>A0A8H8D734_AJECA</name>
<sequence>MASALNKLPHRMLILHIYNLPPCSNVFPPRGWNGLDFAGTAGTCGLAACWNRYPDPISNAYILEKHQLLSYRQHVRILNRVKSASSVGWKPTRIGSHGLLNTVYPYDR</sequence>
<proteinExistence type="predicted"/>
<evidence type="ECO:0000313" key="1">
    <source>
        <dbReference type="EMBL" id="KAG5304415.1"/>
    </source>
</evidence>
<evidence type="ECO:0000313" key="2">
    <source>
        <dbReference type="Proteomes" id="UP000670092"/>
    </source>
</evidence>
<dbReference type="VEuPathDB" id="FungiDB:I7I52_02743"/>
<accession>A0A8H8D734</accession>
<organism evidence="1 2">
    <name type="scientific">Ajellomyces capsulatus</name>
    <name type="common">Darling's disease fungus</name>
    <name type="synonym">Histoplasma capsulatum</name>
    <dbReference type="NCBI Taxonomy" id="5037"/>
    <lineage>
        <taxon>Eukaryota</taxon>
        <taxon>Fungi</taxon>
        <taxon>Dikarya</taxon>
        <taxon>Ascomycota</taxon>
        <taxon>Pezizomycotina</taxon>
        <taxon>Eurotiomycetes</taxon>
        <taxon>Eurotiomycetidae</taxon>
        <taxon>Onygenales</taxon>
        <taxon>Ajellomycetaceae</taxon>
        <taxon>Histoplasma</taxon>
    </lineage>
</organism>
<gene>
    <name evidence="1" type="ORF">I7I52_02743</name>
</gene>
<dbReference type="AlphaFoldDB" id="A0A8H8D734"/>
<dbReference type="Proteomes" id="UP000670092">
    <property type="component" value="Unassembled WGS sequence"/>
</dbReference>
<protein>
    <submittedName>
        <fullName evidence="1">Uncharacterized protein</fullName>
    </submittedName>
</protein>
<dbReference type="EMBL" id="JAEVHI010000001">
    <property type="protein sequence ID" value="KAG5304415.1"/>
    <property type="molecule type" value="Genomic_DNA"/>
</dbReference>
<reference evidence="1 2" key="1">
    <citation type="submission" date="2021-01" db="EMBL/GenBank/DDBJ databases">
        <title>Chromosome-level genome assembly of a human fungal pathogen reveals clustering of transcriptionally co-regulated genes.</title>
        <authorList>
            <person name="Voorhies M."/>
            <person name="Cohen S."/>
            <person name="Shea T.P."/>
            <person name="Petrus S."/>
            <person name="Munoz J.F."/>
            <person name="Poplawski S."/>
            <person name="Goldman W.E."/>
            <person name="Michael T."/>
            <person name="Cuomo C.A."/>
            <person name="Sil A."/>
            <person name="Beyhan S."/>
        </authorList>
    </citation>
    <scope>NUCLEOTIDE SEQUENCE [LARGE SCALE GENOMIC DNA]</scope>
    <source>
        <strain evidence="1 2">G184AR</strain>
    </source>
</reference>